<keyword evidence="1" id="KW-0805">Transcription regulation</keyword>
<feature type="domain" description="HTH luxR-type" evidence="4">
    <location>
        <begin position="843"/>
        <end position="908"/>
    </location>
</feature>
<dbReference type="Gene3D" id="1.10.10.10">
    <property type="entry name" value="Winged helix-like DNA-binding domain superfamily/Winged helix DNA-binding domain"/>
    <property type="match status" value="1"/>
</dbReference>
<dbReference type="KEGG" id="amr:AM1_6085"/>
<evidence type="ECO:0000259" key="4">
    <source>
        <dbReference type="PROSITE" id="PS50043"/>
    </source>
</evidence>
<dbReference type="STRING" id="329726.AM1_6085"/>
<dbReference type="PANTHER" id="PTHR44688:SF16">
    <property type="entry name" value="DNA-BINDING TRANSCRIPTIONAL ACTIVATOR DEVR_DOSR"/>
    <property type="match status" value="1"/>
</dbReference>
<dbReference type="InterPro" id="IPR036388">
    <property type="entry name" value="WH-like_DNA-bd_sf"/>
</dbReference>
<dbReference type="RefSeq" id="WP_012166213.1">
    <property type="nucleotide sequence ID" value="NC_009925.1"/>
</dbReference>
<sequence length="910" mass="101852">MPTPILATKLYIPLPRPEVVSRARLIDYLQGGLNRKFILVSAPAGFGKSTLVSDWVSNYADEPSSSDNCTVTWLSLDEEDNDLQRFLSYVIAALRKISSNFGESVLAALQSPQPLSTENILTVLLNEITTIPEQFVLVLDDYHRVDNSIVDQALTFLIEHLPPQAHLVIATREDPAFPLARWRVQGQLCEVRVKDLRFNTAEAVEFLNQRIGLNLSRDDITALENRTEGWVAGLQLAALSIQGQTDPTRFIQTFTGSHHFVLDYLVAEVLQCQSEPIRHFLLQSSILQRLTGPLCNAVTEQTNGQEILKTLERDNLFVVPLDDQRQWYRYHHLFAEVLQAKAIEEQPEQISGLHSQASGWYERQGLPTDAIYHAFAAQNYERAANLVELNWRDLTRQYQNATVIGWMKALPDELFCNRPVLNAGYAWALMGCGKLEAAEPHLQAIEQWLDDISNQPGSSQPEMVVVNEAEFHALPVTLAAARAYQAQTLGDIPDTLKYAQQALDLLPEDDYIKRAAPTSLLGIAHWANGDLDAAHRFFTEVVKSFQRAGDVLNTIDLGYALAEIRATQGYLREALKTYQKFSKIAIEKGGTVLRGTANLYMGISELQCEWNDLDAAAQSFQTGKALDETATLPDWQHRWRIAQARMKEAQGDLNGALDLLNEAERLYYRSPMPTAQPIAAQRARVWVRQGRLMEAWGWVRSQNLSIDDDLSYLREFEHMTLVRILITQYRQNPAEKPPIHGAVGLLDRLLTAAEAGGRIGSAIALLILQALAQEAQGNIPVALVPLQQALTLAEPEGYIRLFLDEGPPMMTLLQAAAKQDMAPSYVLQLLGAFRDVQVKVPVTQGLAEPLSDRELDVLKLLRTELSGPEIARELMVSLNTMRTHTKNIYSKLGVNNRRSAVKRAAELELL</sequence>
<dbReference type="InterPro" id="IPR000792">
    <property type="entry name" value="Tscrpt_reg_LuxR_C"/>
</dbReference>
<evidence type="ECO:0000256" key="2">
    <source>
        <dbReference type="ARBA" id="ARBA00023125"/>
    </source>
</evidence>
<evidence type="ECO:0000313" key="6">
    <source>
        <dbReference type="Proteomes" id="UP000000268"/>
    </source>
</evidence>
<dbReference type="PANTHER" id="PTHR44688">
    <property type="entry name" value="DNA-BINDING TRANSCRIPTIONAL ACTIVATOR DEVR_DOSR"/>
    <property type="match status" value="1"/>
</dbReference>
<dbReference type="Gene3D" id="3.40.50.300">
    <property type="entry name" value="P-loop containing nucleotide triphosphate hydrolases"/>
    <property type="match status" value="1"/>
</dbReference>
<protein>
    <submittedName>
        <fullName evidence="5">Transcriptional regulator, LuxR family with TPR repeats</fullName>
    </submittedName>
</protein>
<dbReference type="Pfam" id="PF25873">
    <property type="entry name" value="WHD_MalT"/>
    <property type="match status" value="1"/>
</dbReference>
<dbReference type="Gene3D" id="1.25.40.10">
    <property type="entry name" value="Tetratricopeptide repeat domain"/>
    <property type="match status" value="1"/>
</dbReference>
<dbReference type="InterPro" id="IPR027417">
    <property type="entry name" value="P-loop_NTPase"/>
</dbReference>
<dbReference type="eggNOG" id="COG2909">
    <property type="taxonomic scope" value="Bacteria"/>
</dbReference>
<dbReference type="SUPFAM" id="SSF48452">
    <property type="entry name" value="TPR-like"/>
    <property type="match status" value="1"/>
</dbReference>
<dbReference type="AlphaFoldDB" id="B0C3T0"/>
<dbReference type="OrthoDB" id="1137593at2"/>
<gene>
    <name evidence="5" type="ordered locus">AM1_6085</name>
</gene>
<dbReference type="SUPFAM" id="SSF46894">
    <property type="entry name" value="C-terminal effector domain of the bipartite response regulators"/>
    <property type="match status" value="1"/>
</dbReference>
<keyword evidence="3" id="KW-0804">Transcription</keyword>
<dbReference type="EMBL" id="CP000828">
    <property type="protein sequence ID" value="ABW31017.1"/>
    <property type="molecule type" value="Genomic_DNA"/>
</dbReference>
<dbReference type="InterPro" id="IPR041617">
    <property type="entry name" value="TPR_MalT"/>
</dbReference>
<dbReference type="InterPro" id="IPR011990">
    <property type="entry name" value="TPR-like_helical_dom_sf"/>
</dbReference>
<evidence type="ECO:0000256" key="1">
    <source>
        <dbReference type="ARBA" id="ARBA00023015"/>
    </source>
</evidence>
<reference evidence="5 6" key="1">
    <citation type="journal article" date="2008" name="Proc. Natl. Acad. Sci. U.S.A.">
        <title>Niche adaptation and genome expansion in the chlorophyll d-producing cyanobacterium Acaryochloris marina.</title>
        <authorList>
            <person name="Swingley W.D."/>
            <person name="Chen M."/>
            <person name="Cheung P.C."/>
            <person name="Conrad A.L."/>
            <person name="Dejesa L.C."/>
            <person name="Hao J."/>
            <person name="Honchak B.M."/>
            <person name="Karbach L.E."/>
            <person name="Kurdoglu A."/>
            <person name="Lahiri S."/>
            <person name="Mastrian S.D."/>
            <person name="Miyashita H."/>
            <person name="Page L."/>
            <person name="Ramakrishna P."/>
            <person name="Satoh S."/>
            <person name="Sattley W.M."/>
            <person name="Shimada Y."/>
            <person name="Taylor H.L."/>
            <person name="Tomo T."/>
            <person name="Tsuchiya T."/>
            <person name="Wang Z.T."/>
            <person name="Raymond J."/>
            <person name="Mimuro M."/>
            <person name="Blankenship R.E."/>
            <person name="Touchman J.W."/>
        </authorList>
    </citation>
    <scope>NUCLEOTIDE SEQUENCE [LARGE SCALE GENOMIC DNA]</scope>
    <source>
        <strain evidence="6">MBIC 11017</strain>
    </source>
</reference>
<dbReference type="InterPro" id="IPR059106">
    <property type="entry name" value="WHD_MalT"/>
</dbReference>
<dbReference type="Pfam" id="PF17874">
    <property type="entry name" value="TPR_MalT"/>
    <property type="match status" value="1"/>
</dbReference>
<evidence type="ECO:0000256" key="3">
    <source>
        <dbReference type="ARBA" id="ARBA00023163"/>
    </source>
</evidence>
<dbReference type="SMART" id="SM00421">
    <property type="entry name" value="HTH_LUXR"/>
    <property type="match status" value="1"/>
</dbReference>
<dbReference type="Pfam" id="PF00196">
    <property type="entry name" value="GerE"/>
    <property type="match status" value="1"/>
</dbReference>
<dbReference type="GO" id="GO:0006355">
    <property type="term" value="P:regulation of DNA-templated transcription"/>
    <property type="evidence" value="ECO:0007669"/>
    <property type="project" value="InterPro"/>
</dbReference>
<dbReference type="Proteomes" id="UP000000268">
    <property type="component" value="Chromosome"/>
</dbReference>
<dbReference type="HOGENOM" id="CLU_006325_2_0_3"/>
<evidence type="ECO:0000313" key="5">
    <source>
        <dbReference type="EMBL" id="ABW31017.1"/>
    </source>
</evidence>
<name>B0C3T0_ACAM1</name>
<keyword evidence="6" id="KW-1185">Reference proteome</keyword>
<dbReference type="CDD" id="cd06170">
    <property type="entry name" value="LuxR_C_like"/>
    <property type="match status" value="1"/>
</dbReference>
<keyword evidence="2" id="KW-0238">DNA-binding</keyword>
<accession>B0C3T0</accession>
<dbReference type="SUPFAM" id="SSF52540">
    <property type="entry name" value="P-loop containing nucleoside triphosphate hydrolases"/>
    <property type="match status" value="1"/>
</dbReference>
<proteinExistence type="predicted"/>
<dbReference type="PROSITE" id="PS50043">
    <property type="entry name" value="HTH_LUXR_2"/>
    <property type="match status" value="1"/>
</dbReference>
<dbReference type="GO" id="GO:0003677">
    <property type="term" value="F:DNA binding"/>
    <property type="evidence" value="ECO:0007669"/>
    <property type="project" value="UniProtKB-KW"/>
</dbReference>
<dbReference type="InterPro" id="IPR016032">
    <property type="entry name" value="Sig_transdc_resp-reg_C-effctor"/>
</dbReference>
<dbReference type="PRINTS" id="PR00038">
    <property type="entry name" value="HTHLUXR"/>
</dbReference>
<organism evidence="5 6">
    <name type="scientific">Acaryochloris marina (strain MBIC 11017)</name>
    <dbReference type="NCBI Taxonomy" id="329726"/>
    <lineage>
        <taxon>Bacteria</taxon>
        <taxon>Bacillati</taxon>
        <taxon>Cyanobacteriota</taxon>
        <taxon>Cyanophyceae</taxon>
        <taxon>Acaryochloridales</taxon>
        <taxon>Acaryochloridaceae</taxon>
        <taxon>Acaryochloris</taxon>
    </lineage>
</organism>